<reference evidence="3" key="3">
    <citation type="submission" date="2004-02" db="EMBL/GenBank/DDBJ databases">
        <title>Liver regeneration after PH.</title>
        <authorList>
            <person name="Xu C.S."/>
            <person name="Zhang L."/>
            <person name="Chang C.F."/>
            <person name="Han H.P."/>
            <person name="Wang G.P."/>
            <person name="Chai L.Q."/>
            <person name="Yuan J.Y."/>
            <person name="Yang K.J."/>
            <person name="Zhao L.F."/>
            <person name="Ma H."/>
            <person name="Wang L."/>
            <person name="Wang S.F."/>
            <person name="Xing X.K."/>
            <person name="Shen G.M."/>
            <person name="Shi J.B."/>
            <person name="Rahman S."/>
            <person name="Wang Q.N."/>
            <person name="Zhang J.B."/>
        </authorList>
    </citation>
    <scope>NUCLEOTIDE SEQUENCE</scope>
</reference>
<name>Q6QI94_RAT</name>
<proteinExistence type="evidence at transcript level"/>
<accession>Q6QI94</accession>
<dbReference type="Ensembl" id="ENSRNOT00000138337.1">
    <property type="protein sequence ID" value="ENSRNOP00000099214.1"/>
    <property type="gene ID" value="ENSRNOG00000087375.1"/>
</dbReference>
<dbReference type="PaxDb" id="10116-ENSRNOP00000043880"/>
<feature type="compositionally biased region" description="Low complexity" evidence="1">
    <location>
        <begin position="209"/>
        <end position="223"/>
    </location>
</feature>
<reference evidence="5" key="4">
    <citation type="submission" date="2024-01" db="EMBL/GenBank/DDBJ databases">
        <title>GRCr8: a new rat reference genome assembly contstructed from accurate long reads and long range scaffolding.</title>
        <authorList>
            <person name="Doris P.A."/>
            <person name="Kalbfleisch T."/>
            <person name="Li K."/>
            <person name="Howe K."/>
            <person name="Wood J."/>
        </authorList>
    </citation>
    <scope>NUCLEOTIDE SEQUENCE [LARGE SCALE GENOMIC DNA]</scope>
    <source>
        <strain evidence="5">Brown Norway</strain>
    </source>
</reference>
<protein>
    <submittedName>
        <fullName evidence="3">LRRG00114</fullName>
    </submittedName>
    <submittedName>
        <fullName evidence="2">LRRGT00001</fullName>
    </submittedName>
</protein>
<reference evidence="4" key="2">
    <citation type="journal article" date="2004" name="Nature">
        <title>Genome sequence of the Brown Norway rat yields insights into mammalian evolution.</title>
        <authorList>
            <consortium name="Rat Genome Sequencing Project Consortium"/>
            <person name="Gibbs R.A."/>
            <person name="Weinstock G.M."/>
            <person name="Metzker M.L."/>
            <person name="Muzny D.M."/>
            <person name="Sodergren E.J."/>
            <person name="Scherer S."/>
            <person name="Scott G."/>
            <person name="Steffen D."/>
            <person name="Worley K.C."/>
            <person name="Burch P.E."/>
            <person name="Okwuonu G."/>
            <person name="Hines S."/>
            <person name="Lewis L."/>
            <person name="Deramo C."/>
            <person name="Delgado O."/>
            <person name="Dugan-Rocha S."/>
            <person name="Miner G."/>
            <person name="Morgan M."/>
            <person name="Hawes A."/>
            <person name="Gill R."/>
            <person name="Holt R.A."/>
            <person name="Adams M.D."/>
            <person name="Amanatides P.G."/>
            <person name="Baden-Tillson H."/>
            <person name="Barnstead M."/>
            <person name="Chin S."/>
            <person name="Evans C.A."/>
            <person name="Ferriera S."/>
            <person name="Fosler C."/>
            <person name="Glodek A."/>
            <person name="Gu Z."/>
            <person name="Jennings D."/>
            <person name="Kraft C.L."/>
            <person name="Nguyen T."/>
            <person name="Pfannkoch C.M."/>
            <person name="Sitter C."/>
            <person name="Sutton G.G."/>
            <person name="Venter J.C."/>
            <person name="Woodage T."/>
            <person name="Smith D."/>
            <person name="Lee H.-M."/>
            <person name="Gustafson E."/>
            <person name="Cahill P."/>
            <person name="Kana A."/>
            <person name="Doucette-Stamm L."/>
            <person name="Weinstock K."/>
            <person name="Fechtel K."/>
            <person name="Weiss R.B."/>
            <person name="Dunn D.M."/>
            <person name="Green E.D."/>
            <person name="Blakesley R.W."/>
            <person name="Bouffard G.G."/>
            <person name="De Jong P.J."/>
            <person name="Osoegawa K."/>
            <person name="Zhu B."/>
            <person name="Marra M."/>
            <person name="Schein J."/>
            <person name="Bosdet I."/>
            <person name="Fjell C."/>
            <person name="Jones S."/>
            <person name="Krzywinski M."/>
            <person name="Mathewson C."/>
            <person name="Siddiqui A."/>
            <person name="Wye N."/>
            <person name="McPherson J."/>
            <person name="Zhao S."/>
            <person name="Fraser C.M."/>
            <person name="Shetty J."/>
            <person name="Shatsman S."/>
            <person name="Geer K."/>
            <person name="Chen Y."/>
            <person name="Abramzon S."/>
            <person name="Nierman W.C."/>
            <person name="Havlak P.H."/>
            <person name="Chen R."/>
            <person name="Durbin K.J."/>
            <person name="Egan A."/>
            <person name="Ren Y."/>
            <person name="Song X.-Z."/>
            <person name="Li B."/>
            <person name="Liu Y."/>
            <person name="Qin X."/>
            <person name="Cawley S."/>
            <person name="Cooney A.J."/>
            <person name="D'Souza L.M."/>
            <person name="Martin K."/>
            <person name="Wu J.Q."/>
            <person name="Gonzalez-Garay M.L."/>
            <person name="Jackson A.R."/>
            <person name="Kalafus K.J."/>
            <person name="McLeod M.P."/>
            <person name="Milosavljevic A."/>
            <person name="Virk D."/>
            <person name="Volkov A."/>
            <person name="Wheeler D.A."/>
            <person name="Zhang Z."/>
            <person name="Bailey J.A."/>
            <person name="Eichler E.E."/>
            <person name="Tuzun E."/>
            <person name="Birney E."/>
            <person name="Mongin E."/>
            <person name="Ureta-Vidal A."/>
            <person name="Woodwark C."/>
            <person name="Zdobnov E."/>
            <person name="Bork P."/>
            <person name="Suyama M."/>
            <person name="Torrents D."/>
            <person name="Alexandersson M."/>
            <person name="Trask B.J."/>
            <person name="Young J.M."/>
            <person name="Huang H."/>
            <person name="Wang H."/>
            <person name="Xing H."/>
            <person name="Daniels S."/>
            <person name="Gietzen D."/>
            <person name="Schmidt J."/>
            <person name="Stevens K."/>
            <person name="Vitt U."/>
            <person name="Wingrove J."/>
            <person name="Camara F."/>
            <person name="Mar Alba M."/>
            <person name="Abril J.F."/>
            <person name="Guigo R."/>
            <person name="Smit A."/>
            <person name="Dubchak I."/>
            <person name="Rubin E.M."/>
            <person name="Couronne O."/>
            <person name="Poliakov A."/>
            <person name="Huebner N."/>
            <person name="Ganten D."/>
            <person name="Goesele C."/>
            <person name="Hummel O."/>
            <person name="Kreitler T."/>
            <person name="Lee Y.-A."/>
            <person name="Monti J."/>
            <person name="Schulz H."/>
            <person name="Zimdahl H."/>
            <person name="Himmelbauer H."/>
            <person name="Lehrach H."/>
            <person name="Jacob H.J."/>
            <person name="Bromberg S."/>
            <person name="Gullings-Handley J."/>
            <person name="Jensen-Seaman M.I."/>
            <person name="Kwitek A.E."/>
            <person name="Lazar J."/>
            <person name="Pasko D."/>
            <person name="Tonellato P.J."/>
            <person name="Twigger S."/>
            <person name="Ponting C.P."/>
            <person name="Duarte J.M."/>
            <person name="Rice S."/>
            <person name="Goodstadt L."/>
            <person name="Beatson S.A."/>
            <person name="Emes R.D."/>
            <person name="Winter E.E."/>
            <person name="Webber C."/>
            <person name="Brandt P."/>
            <person name="Nyakatura G."/>
            <person name="Adetobi M."/>
            <person name="Chiaromonte F."/>
            <person name="Elnitski L."/>
            <person name="Eswara P."/>
            <person name="Hardison R.C."/>
            <person name="Hou M."/>
            <person name="Kolbe D."/>
            <person name="Makova K."/>
            <person name="Miller W."/>
            <person name="Nekrutenko A."/>
            <person name="Riemer C."/>
            <person name="Schwartz S."/>
            <person name="Taylor J."/>
            <person name="Yang S."/>
            <person name="Zhang Y."/>
            <person name="Lindpaintner K."/>
            <person name="Andrews T.D."/>
            <person name="Caccamo M."/>
            <person name="Clamp M."/>
            <person name="Clarke L."/>
            <person name="Curwen V."/>
            <person name="Durbin R.M."/>
            <person name="Eyras E."/>
            <person name="Searle S.M."/>
            <person name="Cooper G.M."/>
            <person name="Batzoglou S."/>
            <person name="Brudno M."/>
            <person name="Sidow A."/>
            <person name="Stone E.A."/>
            <person name="Payseur B.A."/>
            <person name="Bourque G."/>
            <person name="Lopez-Otin C."/>
            <person name="Puente X.S."/>
            <person name="Chakrabarti K."/>
            <person name="Chatterji S."/>
            <person name="Dewey C."/>
            <person name="Pachter L."/>
            <person name="Bray N."/>
            <person name="Yap V.B."/>
            <person name="Caspi A."/>
            <person name="Tesler G."/>
            <person name="Pevzner P.A."/>
            <person name="Haussler D."/>
            <person name="Roskin K.M."/>
            <person name="Baertsch R."/>
            <person name="Clawson H."/>
            <person name="Furey T.S."/>
            <person name="Hinrichs A.S."/>
            <person name="Karolchik D."/>
            <person name="Kent W.J."/>
            <person name="Rosenbloom K.R."/>
            <person name="Trumbower H."/>
            <person name="Weirauch M."/>
            <person name="Cooper D.N."/>
            <person name="Stenson P.D."/>
            <person name="Ma B."/>
            <person name="Brent M."/>
            <person name="Arumugam M."/>
            <person name="Shteynberg D."/>
            <person name="Copley R.R."/>
            <person name="Taylor M.S."/>
            <person name="Riethman H."/>
            <person name="Mudunuri U."/>
            <person name="Peterson J."/>
            <person name="Guyer M."/>
            <person name="Felsenfeld A."/>
            <person name="Old S."/>
            <person name="Mockrin S."/>
            <person name="Collins F.S."/>
        </authorList>
    </citation>
    <scope>NUCLEOTIDE SEQUENCE [LARGE SCALE GENOMIC DNA]</scope>
    <source>
        <strain evidence="4">Brown Norway</strain>
    </source>
</reference>
<evidence type="ECO:0000313" key="2">
    <source>
        <dbReference type="EMBL" id="AAQ96214.1"/>
    </source>
</evidence>
<evidence type="ECO:0000313" key="3">
    <source>
        <dbReference type="EMBL" id="AAS66205.1"/>
    </source>
</evidence>
<reference evidence="2" key="1">
    <citation type="submission" date="2003-09" db="EMBL/GenBank/DDBJ databases">
        <title>Liver regeneration after PH.</title>
        <authorList>
            <person name="Xu C.S."/>
            <person name="Chang C.F."/>
            <person name="Han H.P."/>
            <person name="Wang G.P."/>
            <person name="Chai L.Q."/>
            <person name="Yuan J.Y."/>
            <person name="Yang K.J."/>
            <person name="Zhao L.F."/>
            <person name="Ma H."/>
            <person name="Wang L."/>
            <person name="Wang S.F."/>
            <person name="Xing X.K."/>
            <person name="Shen G.M."/>
            <person name="Shi J.B."/>
            <person name="Rahman S."/>
            <person name="Wang Q.N."/>
            <person name="Zhang J.B."/>
        </authorList>
    </citation>
    <scope>NUCLEOTIDE SEQUENCE</scope>
    <source>
        <strain evidence="2">Sprague-Dawley</strain>
    </source>
</reference>
<feature type="region of interest" description="Disordered" evidence="1">
    <location>
        <begin position="179"/>
        <end position="223"/>
    </location>
</feature>
<dbReference type="EMBL" id="AY383656">
    <property type="protein sequence ID" value="AAQ96214.1"/>
    <property type="molecule type" value="mRNA"/>
</dbReference>
<keyword evidence="5" id="KW-1185">Reference proteome</keyword>
<reference evidence="4" key="5">
    <citation type="submission" date="2025-05" db="UniProtKB">
        <authorList>
            <consortium name="Ensembl"/>
        </authorList>
    </citation>
    <scope>IDENTIFICATION</scope>
    <source>
        <strain evidence="4">Brown Norway</strain>
    </source>
</reference>
<evidence type="ECO:0000313" key="5">
    <source>
        <dbReference type="Proteomes" id="UP000002494"/>
    </source>
</evidence>
<sequence length="223" mass="24185">MADIRTVGQKIPRTLFPCPTGIWIQRAVSQVQLWAQAETGRILSQTAPGFLCPEGSRRSGYRELSDWVSSWRRQISEGSCPRLPPGSCVLRAPGGSLRAEVVDLSLLSVQWLAASIQLCVCQALAEPLRRQLYQAPVSMHFLASAIESGFGVRIWDGSPGSCDVPGLLPSLDVVAVSQAPSPELNPDSPYGPPLAAPNLDQQGRHNQRRSSSSSLLRNLDTIF</sequence>
<evidence type="ECO:0000313" key="4">
    <source>
        <dbReference type="Ensembl" id="ENSRNOP00000099214.1"/>
    </source>
</evidence>
<evidence type="ECO:0000256" key="1">
    <source>
        <dbReference type="SAM" id="MobiDB-lite"/>
    </source>
</evidence>
<organism evidence="3">
    <name type="scientific">Rattus norvegicus</name>
    <name type="common">Rat</name>
    <dbReference type="NCBI Taxonomy" id="10116"/>
    <lineage>
        <taxon>Eukaryota</taxon>
        <taxon>Metazoa</taxon>
        <taxon>Chordata</taxon>
        <taxon>Craniata</taxon>
        <taxon>Vertebrata</taxon>
        <taxon>Euteleostomi</taxon>
        <taxon>Mammalia</taxon>
        <taxon>Eutheria</taxon>
        <taxon>Euarchontoglires</taxon>
        <taxon>Glires</taxon>
        <taxon>Rodentia</taxon>
        <taxon>Myomorpha</taxon>
        <taxon>Muroidea</taxon>
        <taxon>Muridae</taxon>
        <taxon>Murinae</taxon>
        <taxon>Rattus</taxon>
    </lineage>
</organism>
<dbReference type="EMBL" id="AY539865">
    <property type="protein sequence ID" value="AAS66205.1"/>
    <property type="molecule type" value="mRNA"/>
</dbReference>
<dbReference type="Bgee" id="ENSRNOG00000029652">
    <property type="expression patterns" value="Expressed in skeletal muscle tissue and 13 other cell types or tissues"/>
</dbReference>
<dbReference type="AlphaFoldDB" id="Q6QI94"/>
<dbReference type="Proteomes" id="UP000002494">
    <property type="component" value="Chromosome 3"/>
</dbReference>
<dbReference type="HOGENOM" id="CLU_1239806_0_0_1"/>